<name>A0A930VLW8_9ACTN</name>
<comment type="caution">
    <text evidence="1">The sequence shown here is derived from an EMBL/GenBank/DDBJ whole genome shotgun (WGS) entry which is preliminary data.</text>
</comment>
<gene>
    <name evidence="1" type="ORF">ISU10_19225</name>
</gene>
<proteinExistence type="predicted"/>
<evidence type="ECO:0008006" key="3">
    <source>
        <dbReference type="Google" id="ProtNLM"/>
    </source>
</evidence>
<evidence type="ECO:0000313" key="1">
    <source>
        <dbReference type="EMBL" id="MBF4769909.1"/>
    </source>
</evidence>
<reference evidence="1" key="1">
    <citation type="submission" date="2020-11" db="EMBL/GenBank/DDBJ databases">
        <title>Nocardioides cynanchi sp. nov., isolated from soil of rhizosphere of Cynanchum wilfordii.</title>
        <authorList>
            <person name="Lee J.-S."/>
            <person name="Suh M.K."/>
            <person name="Kim J.-S."/>
        </authorList>
    </citation>
    <scope>NUCLEOTIDE SEQUENCE</scope>
    <source>
        <strain evidence="1">KCTC 19276</strain>
    </source>
</reference>
<keyword evidence="2" id="KW-1185">Reference proteome</keyword>
<dbReference type="Gene3D" id="2.115.10.20">
    <property type="entry name" value="Glycosyl hydrolase domain, family 43"/>
    <property type="match status" value="1"/>
</dbReference>
<dbReference type="Proteomes" id="UP000660668">
    <property type="component" value="Unassembled WGS sequence"/>
</dbReference>
<sequence length="301" mass="32783">MSTPAVSHLPSYGEDVRVVVPAPGIGAGNWAGAASAVLVDGVFWLTWRVRRPLTDGRGVSVVVGRSDDGEHFEPVTEVHRETFGAESFERPVLVPVGELGWRLYLSCATPGSKHWWVDSLTAPTVQDLPAGHRQVVLAGDAHVGVKDPVITVDPRSAAGGWRLWLCCHPLDDPGHEDRMTTRYLTSDDGLDWTDRGEVLAGRTGEWDARGARVTTVIGHDPLSVLYDGRRDAESNWFETTGVATWDGERLVPDARVGPIASPYGDGAFRYASAVHLPDGRVRYYVEAARDDGAHDLVTFVR</sequence>
<protein>
    <recommendedName>
        <fullName evidence="3">Glycosyl hydrolases family 43</fullName>
    </recommendedName>
</protein>
<dbReference type="RefSeq" id="WP_194698057.1">
    <property type="nucleotide sequence ID" value="NZ_JADKPO010000034.1"/>
</dbReference>
<dbReference type="AlphaFoldDB" id="A0A930VLW8"/>
<evidence type="ECO:0000313" key="2">
    <source>
        <dbReference type="Proteomes" id="UP000660668"/>
    </source>
</evidence>
<organism evidence="1 2">
    <name type="scientific">Nocardioides agariphilus</name>
    <dbReference type="NCBI Taxonomy" id="433664"/>
    <lineage>
        <taxon>Bacteria</taxon>
        <taxon>Bacillati</taxon>
        <taxon>Actinomycetota</taxon>
        <taxon>Actinomycetes</taxon>
        <taxon>Propionibacteriales</taxon>
        <taxon>Nocardioidaceae</taxon>
        <taxon>Nocardioides</taxon>
    </lineage>
</organism>
<dbReference type="EMBL" id="JADKPO010000034">
    <property type="protein sequence ID" value="MBF4769909.1"/>
    <property type="molecule type" value="Genomic_DNA"/>
</dbReference>
<accession>A0A930VLW8</accession>
<dbReference type="InterPro" id="IPR023296">
    <property type="entry name" value="Glyco_hydro_beta-prop_sf"/>
</dbReference>
<dbReference type="SUPFAM" id="SSF75005">
    <property type="entry name" value="Arabinanase/levansucrase/invertase"/>
    <property type="match status" value="1"/>
</dbReference>